<dbReference type="PANTHER" id="PTHR43132:SF6">
    <property type="entry name" value="HTH-TYPE TRANSCRIPTIONAL REPRESSOR CZRA"/>
    <property type="match status" value="1"/>
</dbReference>
<dbReference type="AlphaFoldDB" id="A0A8I1AD99"/>
<accession>A0A8I1AD99</accession>
<keyword evidence="3" id="KW-0804">Transcription</keyword>
<keyword evidence="1" id="KW-0805">Transcription regulation</keyword>
<sequence>MNLKSDQIELIQEEVHKLADTFKLLGDASRLKILLFCMRGPSSVGEISTALDLSQSLVSHNLRLLRSARLVKGNRQAKQVIYQIADTHVSHVISDMAIHIVEEACEDF</sequence>
<dbReference type="InterPro" id="IPR011991">
    <property type="entry name" value="ArsR-like_HTH"/>
</dbReference>
<dbReference type="EMBL" id="CP092085">
    <property type="protein sequence ID" value="UUN99812.1"/>
    <property type="molecule type" value="Genomic_DNA"/>
</dbReference>
<dbReference type="SMART" id="SM00418">
    <property type="entry name" value="HTH_ARSR"/>
    <property type="match status" value="1"/>
</dbReference>
<organism evidence="4 5">
    <name type="scientific">Acinetobacter bereziniae</name>
    <name type="common">Acinetobacter genomosp. 10</name>
    <dbReference type="NCBI Taxonomy" id="106648"/>
    <lineage>
        <taxon>Bacteria</taxon>
        <taxon>Pseudomonadati</taxon>
        <taxon>Pseudomonadota</taxon>
        <taxon>Gammaproteobacteria</taxon>
        <taxon>Moraxellales</taxon>
        <taxon>Moraxellaceae</taxon>
        <taxon>Acinetobacter</taxon>
    </lineage>
</organism>
<evidence type="ECO:0000256" key="3">
    <source>
        <dbReference type="ARBA" id="ARBA00023163"/>
    </source>
</evidence>
<dbReference type="PROSITE" id="PS50987">
    <property type="entry name" value="HTH_ARSR_2"/>
    <property type="match status" value="1"/>
</dbReference>
<dbReference type="NCBIfam" id="NF033788">
    <property type="entry name" value="HTH_metalloreg"/>
    <property type="match status" value="1"/>
</dbReference>
<evidence type="ECO:0000256" key="1">
    <source>
        <dbReference type="ARBA" id="ARBA00023015"/>
    </source>
</evidence>
<protein>
    <submittedName>
        <fullName evidence="4">Metalloregulator ArsR/SmtB family transcription factor</fullName>
    </submittedName>
</protein>
<evidence type="ECO:0000313" key="5">
    <source>
        <dbReference type="Proteomes" id="UP000644140"/>
    </source>
</evidence>
<dbReference type="GO" id="GO:0003700">
    <property type="term" value="F:DNA-binding transcription factor activity"/>
    <property type="evidence" value="ECO:0007669"/>
    <property type="project" value="InterPro"/>
</dbReference>
<dbReference type="PRINTS" id="PR00778">
    <property type="entry name" value="HTHARSR"/>
</dbReference>
<dbReference type="SUPFAM" id="SSF46785">
    <property type="entry name" value="Winged helix' DNA-binding domain"/>
    <property type="match status" value="1"/>
</dbReference>
<evidence type="ECO:0000313" key="4">
    <source>
        <dbReference type="EMBL" id="UUN99812.1"/>
    </source>
</evidence>
<dbReference type="Proteomes" id="UP000644140">
    <property type="component" value="Chromosome"/>
</dbReference>
<keyword evidence="2" id="KW-0238">DNA-binding</keyword>
<dbReference type="InterPro" id="IPR036390">
    <property type="entry name" value="WH_DNA-bd_sf"/>
</dbReference>
<dbReference type="CDD" id="cd00090">
    <property type="entry name" value="HTH_ARSR"/>
    <property type="match status" value="1"/>
</dbReference>
<reference evidence="4" key="1">
    <citation type="submission" date="2022-02" db="EMBL/GenBank/DDBJ databases">
        <title>Characterization of Tn125 harboring carbapenem-resistant Acinetobacter bereziniae clinical isolates.</title>
        <authorList>
            <person name="Wong N.-K."/>
            <person name="Pan Q."/>
        </authorList>
    </citation>
    <scope>NUCLEOTIDE SEQUENCE</scope>
    <source>
        <strain evidence="4">GD03393</strain>
    </source>
</reference>
<dbReference type="GO" id="GO:0003677">
    <property type="term" value="F:DNA binding"/>
    <property type="evidence" value="ECO:0007669"/>
    <property type="project" value="UniProtKB-KW"/>
</dbReference>
<dbReference type="Gene3D" id="1.10.10.10">
    <property type="entry name" value="Winged helix-like DNA-binding domain superfamily/Winged helix DNA-binding domain"/>
    <property type="match status" value="1"/>
</dbReference>
<evidence type="ECO:0000256" key="2">
    <source>
        <dbReference type="ARBA" id="ARBA00023125"/>
    </source>
</evidence>
<proteinExistence type="predicted"/>
<dbReference type="InterPro" id="IPR036388">
    <property type="entry name" value="WH-like_DNA-bd_sf"/>
</dbReference>
<dbReference type="RefSeq" id="WP_151781397.1">
    <property type="nucleotide sequence ID" value="NZ_BKNL01000057.1"/>
</dbReference>
<name>A0A8I1AD99_ACIBZ</name>
<dbReference type="InterPro" id="IPR001845">
    <property type="entry name" value="HTH_ArsR_DNA-bd_dom"/>
</dbReference>
<gene>
    <name evidence="4" type="ORF">I9054_010320</name>
</gene>
<dbReference type="InterPro" id="IPR051011">
    <property type="entry name" value="Metal_resp_trans_reg"/>
</dbReference>
<dbReference type="PANTHER" id="PTHR43132">
    <property type="entry name" value="ARSENICAL RESISTANCE OPERON REPRESSOR ARSR-RELATED"/>
    <property type="match status" value="1"/>
</dbReference>
<dbReference type="Pfam" id="PF01022">
    <property type="entry name" value="HTH_5"/>
    <property type="match status" value="1"/>
</dbReference>